<organism evidence="2 3">
    <name type="scientific">Streptomyces qaidamensis</name>
    <dbReference type="NCBI Taxonomy" id="1783515"/>
    <lineage>
        <taxon>Bacteria</taxon>
        <taxon>Bacillati</taxon>
        <taxon>Actinomycetota</taxon>
        <taxon>Actinomycetes</taxon>
        <taxon>Kitasatosporales</taxon>
        <taxon>Streptomycetaceae</taxon>
        <taxon>Streptomyces</taxon>
        <taxon>Streptomyces aurantiacus group</taxon>
    </lineage>
</organism>
<dbReference type="EMBL" id="CP015098">
    <property type="protein sequence ID" value="AMW08175.1"/>
    <property type="molecule type" value="Genomic_DNA"/>
</dbReference>
<keyword evidence="3" id="KW-1185">Reference proteome</keyword>
<evidence type="ECO:0000313" key="2">
    <source>
        <dbReference type="EMBL" id="AMW08175.1"/>
    </source>
</evidence>
<evidence type="ECO:0000313" key="3">
    <source>
        <dbReference type="Proteomes" id="UP000076096"/>
    </source>
</evidence>
<feature type="region of interest" description="Disordered" evidence="1">
    <location>
        <begin position="1"/>
        <end position="32"/>
    </location>
</feature>
<dbReference type="STRING" id="1783515.A4E84_00650"/>
<proteinExistence type="predicted"/>
<dbReference type="RefSeq" id="WP_062924649.1">
    <property type="nucleotide sequence ID" value="NZ_CP015098.1"/>
</dbReference>
<dbReference type="AlphaFoldDB" id="A0A143BTL8"/>
<dbReference type="Proteomes" id="UP000076096">
    <property type="component" value="Chromosome"/>
</dbReference>
<sequence>MFHGDDADHTEKVPVRLDAAHADRPDQERLPLGHTPLVQLLIEAANSSLNSRMNGDTSRGHISSTGEVHPAIQ</sequence>
<protein>
    <submittedName>
        <fullName evidence="2">Uncharacterized protein</fullName>
    </submittedName>
</protein>
<reference evidence="3" key="1">
    <citation type="submission" date="2016-04" db="EMBL/GenBank/DDBJ databases">
        <authorList>
            <person name="Zhang B."/>
        </authorList>
    </citation>
    <scope>NUCLEOTIDE SEQUENCE [LARGE SCALE GENOMIC DNA]</scope>
    <source>
        <strain evidence="3">S10</strain>
    </source>
</reference>
<dbReference type="KEGG" id="stsi:A4E84_00650"/>
<gene>
    <name evidence="2" type="ORF">A4E84_00650</name>
</gene>
<feature type="region of interest" description="Disordered" evidence="1">
    <location>
        <begin position="51"/>
        <end position="73"/>
    </location>
</feature>
<feature type="compositionally biased region" description="Polar residues" evidence="1">
    <location>
        <begin position="51"/>
        <end position="66"/>
    </location>
</feature>
<name>A0A143BTL8_9ACTN</name>
<feature type="compositionally biased region" description="Basic and acidic residues" evidence="1">
    <location>
        <begin position="1"/>
        <end position="31"/>
    </location>
</feature>
<evidence type="ECO:0000256" key="1">
    <source>
        <dbReference type="SAM" id="MobiDB-lite"/>
    </source>
</evidence>
<accession>A0A143BTL8</accession>